<keyword evidence="3" id="KW-0862">Zinc</keyword>
<keyword evidence="7" id="KW-1185">Reference proteome</keyword>
<evidence type="ECO:0000256" key="1">
    <source>
        <dbReference type="ARBA" id="ARBA00022723"/>
    </source>
</evidence>
<evidence type="ECO:0000256" key="4">
    <source>
        <dbReference type="PROSITE-ProRule" id="PRU00175"/>
    </source>
</evidence>
<name>A0AAD4N7U7_9BILA</name>
<dbReference type="SMART" id="SM00184">
    <property type="entry name" value="RING"/>
    <property type="match status" value="1"/>
</dbReference>
<dbReference type="InterPro" id="IPR013083">
    <property type="entry name" value="Znf_RING/FYVE/PHD"/>
</dbReference>
<dbReference type="AlphaFoldDB" id="A0AAD4N7U7"/>
<evidence type="ECO:0000313" key="6">
    <source>
        <dbReference type="EMBL" id="KAI1716501.1"/>
    </source>
</evidence>
<comment type="caution">
    <text evidence="6">The sequence shown here is derived from an EMBL/GenBank/DDBJ whole genome shotgun (WGS) entry which is preliminary data.</text>
</comment>
<feature type="domain" description="RING-type" evidence="5">
    <location>
        <begin position="71"/>
        <end position="114"/>
    </location>
</feature>
<dbReference type="GO" id="GO:0008270">
    <property type="term" value="F:zinc ion binding"/>
    <property type="evidence" value="ECO:0007669"/>
    <property type="project" value="UniProtKB-KW"/>
</dbReference>
<keyword evidence="1" id="KW-0479">Metal-binding</keyword>
<sequence>MPSYFEEHSATDDISDNHLAIARLIVEGGWHTTIGLEWHHLFPNKTKAASEKTIANLERIKIDDTLTEAQCPICISCFEVDEKGASLRLPCRHLFHESCILPWLKGANSCPVCRKELETDDKLYEEYRRQQERQATKEAELKELHNSMYS</sequence>
<protein>
    <submittedName>
        <fullName evidence="6">Ring finger domain-containing protein</fullName>
    </submittedName>
</protein>
<organism evidence="6 7">
    <name type="scientific">Ditylenchus destructor</name>
    <dbReference type="NCBI Taxonomy" id="166010"/>
    <lineage>
        <taxon>Eukaryota</taxon>
        <taxon>Metazoa</taxon>
        <taxon>Ecdysozoa</taxon>
        <taxon>Nematoda</taxon>
        <taxon>Chromadorea</taxon>
        <taxon>Rhabditida</taxon>
        <taxon>Tylenchina</taxon>
        <taxon>Tylenchomorpha</taxon>
        <taxon>Sphaerularioidea</taxon>
        <taxon>Anguinidae</taxon>
        <taxon>Anguininae</taxon>
        <taxon>Ditylenchus</taxon>
    </lineage>
</organism>
<reference evidence="6" key="1">
    <citation type="submission" date="2022-01" db="EMBL/GenBank/DDBJ databases">
        <title>Genome Sequence Resource for Two Populations of Ditylenchus destructor, the Migratory Endoparasitic Phytonematode.</title>
        <authorList>
            <person name="Zhang H."/>
            <person name="Lin R."/>
            <person name="Xie B."/>
        </authorList>
    </citation>
    <scope>NUCLEOTIDE SEQUENCE</scope>
    <source>
        <strain evidence="6">BazhouSP</strain>
    </source>
</reference>
<dbReference type="Proteomes" id="UP001201812">
    <property type="component" value="Unassembled WGS sequence"/>
</dbReference>
<dbReference type="Gene3D" id="3.30.40.10">
    <property type="entry name" value="Zinc/RING finger domain, C3HC4 (zinc finger)"/>
    <property type="match status" value="1"/>
</dbReference>
<evidence type="ECO:0000256" key="3">
    <source>
        <dbReference type="ARBA" id="ARBA00022833"/>
    </source>
</evidence>
<dbReference type="EMBL" id="JAKKPZ010000010">
    <property type="protein sequence ID" value="KAI1716501.1"/>
    <property type="molecule type" value="Genomic_DNA"/>
</dbReference>
<dbReference type="GO" id="GO:0016567">
    <property type="term" value="P:protein ubiquitination"/>
    <property type="evidence" value="ECO:0007669"/>
    <property type="project" value="TreeGrafter"/>
</dbReference>
<gene>
    <name evidence="6" type="ORF">DdX_07559</name>
</gene>
<dbReference type="PANTHER" id="PTHR15710">
    <property type="entry name" value="E3 UBIQUITIN-PROTEIN LIGASE PRAJA"/>
    <property type="match status" value="1"/>
</dbReference>
<dbReference type="Pfam" id="PF13639">
    <property type="entry name" value="zf-RING_2"/>
    <property type="match status" value="1"/>
</dbReference>
<keyword evidence="2 4" id="KW-0863">Zinc-finger</keyword>
<proteinExistence type="predicted"/>
<dbReference type="PANTHER" id="PTHR15710:SF243">
    <property type="entry name" value="E3 UBIQUITIN-PROTEIN LIGASE PRAJA-2 ISOFORM X1"/>
    <property type="match status" value="1"/>
</dbReference>
<dbReference type="GO" id="GO:0061630">
    <property type="term" value="F:ubiquitin protein ligase activity"/>
    <property type="evidence" value="ECO:0007669"/>
    <property type="project" value="TreeGrafter"/>
</dbReference>
<accession>A0AAD4N7U7</accession>
<evidence type="ECO:0000256" key="2">
    <source>
        <dbReference type="ARBA" id="ARBA00022771"/>
    </source>
</evidence>
<evidence type="ECO:0000313" key="7">
    <source>
        <dbReference type="Proteomes" id="UP001201812"/>
    </source>
</evidence>
<dbReference type="SUPFAM" id="SSF57850">
    <property type="entry name" value="RING/U-box"/>
    <property type="match status" value="1"/>
</dbReference>
<evidence type="ECO:0000259" key="5">
    <source>
        <dbReference type="PROSITE" id="PS50089"/>
    </source>
</evidence>
<dbReference type="GO" id="GO:0005737">
    <property type="term" value="C:cytoplasm"/>
    <property type="evidence" value="ECO:0007669"/>
    <property type="project" value="TreeGrafter"/>
</dbReference>
<dbReference type="InterPro" id="IPR001841">
    <property type="entry name" value="Znf_RING"/>
</dbReference>
<dbReference type="PROSITE" id="PS50089">
    <property type="entry name" value="ZF_RING_2"/>
    <property type="match status" value="1"/>
</dbReference>